<dbReference type="CDD" id="cd00303">
    <property type="entry name" value="retropepsin_like"/>
    <property type="match status" value="1"/>
</dbReference>
<comment type="caution">
    <text evidence="5">The sequence shown here is derived from an EMBL/GenBank/DDBJ whole genome shotgun (WGS) entry which is preliminary data.</text>
</comment>
<feature type="region of interest" description="Disordered" evidence="2">
    <location>
        <begin position="198"/>
        <end position="224"/>
    </location>
</feature>
<dbReference type="InterPro" id="IPR000477">
    <property type="entry name" value="RT_dom"/>
</dbReference>
<dbReference type="Pfam" id="PF00077">
    <property type="entry name" value="RVP"/>
    <property type="match status" value="1"/>
</dbReference>
<evidence type="ECO:0000256" key="2">
    <source>
        <dbReference type="SAM" id="MobiDB-lite"/>
    </source>
</evidence>
<dbReference type="SUPFAM" id="SSF56672">
    <property type="entry name" value="DNA/RNA polymerases"/>
    <property type="match status" value="1"/>
</dbReference>
<dbReference type="AlphaFoldDB" id="A0A7J6KRF9"/>
<dbReference type="InterPro" id="IPR043128">
    <property type="entry name" value="Rev_trsase/Diguanyl_cyclase"/>
</dbReference>
<feature type="non-terminal residue" evidence="5">
    <location>
        <position position="1"/>
    </location>
</feature>
<dbReference type="Gene3D" id="3.30.70.270">
    <property type="match status" value="1"/>
</dbReference>
<name>A0A7J6KRF9_PERCH</name>
<dbReference type="Pfam" id="PF00078">
    <property type="entry name" value="RVT_1"/>
    <property type="match status" value="1"/>
</dbReference>
<dbReference type="InterPro" id="IPR018061">
    <property type="entry name" value="Retropepsins"/>
</dbReference>
<dbReference type="InterPro" id="IPR021109">
    <property type="entry name" value="Peptidase_aspartic_dom_sf"/>
</dbReference>
<dbReference type="PROSITE" id="PS00141">
    <property type="entry name" value="ASP_PROTEASE"/>
    <property type="match status" value="1"/>
</dbReference>
<dbReference type="PANTHER" id="PTHR33223:SF6">
    <property type="entry name" value="CCHC-TYPE DOMAIN-CONTAINING PROTEIN"/>
    <property type="match status" value="1"/>
</dbReference>
<protein>
    <submittedName>
        <fullName evidence="5">Paraneoplastic Ma antigen</fullName>
    </submittedName>
</protein>
<evidence type="ECO:0000313" key="5">
    <source>
        <dbReference type="EMBL" id="KAF4649650.1"/>
    </source>
</evidence>
<dbReference type="Gene3D" id="2.40.70.10">
    <property type="entry name" value="Acid Proteases"/>
    <property type="match status" value="1"/>
</dbReference>
<dbReference type="InterPro" id="IPR043502">
    <property type="entry name" value="DNA/RNA_pol_sf"/>
</dbReference>
<feature type="non-terminal residue" evidence="5">
    <location>
        <position position="932"/>
    </location>
</feature>
<feature type="domain" description="Retropepsins" evidence="3">
    <location>
        <begin position="348"/>
        <end position="443"/>
    </location>
</feature>
<proteinExistence type="predicted"/>
<dbReference type="PANTHER" id="PTHR33223">
    <property type="entry name" value="CCHC-TYPE DOMAIN-CONTAINING PROTEIN"/>
    <property type="match status" value="1"/>
</dbReference>
<dbReference type="Proteomes" id="UP000591131">
    <property type="component" value="Unassembled WGS sequence"/>
</dbReference>
<dbReference type="SUPFAM" id="SSF50630">
    <property type="entry name" value="Acid proteases"/>
    <property type="match status" value="1"/>
</dbReference>
<evidence type="ECO:0000259" key="4">
    <source>
        <dbReference type="Pfam" id="PF00078"/>
    </source>
</evidence>
<dbReference type="Gene3D" id="3.10.10.10">
    <property type="entry name" value="HIV Type 1 Reverse Transcriptase, subunit A, domain 1"/>
    <property type="match status" value="1"/>
</dbReference>
<keyword evidence="6" id="KW-1185">Reference proteome</keyword>
<evidence type="ECO:0000313" key="6">
    <source>
        <dbReference type="Proteomes" id="UP000591131"/>
    </source>
</evidence>
<dbReference type="InterPro" id="IPR001969">
    <property type="entry name" value="Aspartic_peptidase_AS"/>
</dbReference>
<accession>A0A7J6KRF9</accession>
<evidence type="ECO:0000259" key="3">
    <source>
        <dbReference type="Pfam" id="PF00077"/>
    </source>
</evidence>
<dbReference type="OrthoDB" id="6091153at2759"/>
<reference evidence="5 6" key="1">
    <citation type="submission" date="2020-04" db="EMBL/GenBank/DDBJ databases">
        <title>Perkinsus chesapeaki whole genome sequence.</title>
        <authorList>
            <person name="Bogema D.R."/>
        </authorList>
    </citation>
    <scope>NUCLEOTIDE SEQUENCE [LARGE SCALE GENOMIC DNA]</scope>
    <source>
        <strain evidence="5">ATCC PRA-425</strain>
    </source>
</reference>
<organism evidence="5 6">
    <name type="scientific">Perkinsus chesapeaki</name>
    <name type="common">Clam parasite</name>
    <name type="synonym">Perkinsus andrewsi</name>
    <dbReference type="NCBI Taxonomy" id="330153"/>
    <lineage>
        <taxon>Eukaryota</taxon>
        <taxon>Sar</taxon>
        <taxon>Alveolata</taxon>
        <taxon>Perkinsozoa</taxon>
        <taxon>Perkinsea</taxon>
        <taxon>Perkinsida</taxon>
        <taxon>Perkinsidae</taxon>
        <taxon>Perkinsus</taxon>
    </lineage>
</organism>
<sequence length="932" mass="104499">MDPNLYFALPEHYNPLTSTLDFDQWVRKFQTCAQANGWNDAEQLKHLPPLLHGDAWIIYDDLANNEKDTFAHMVANLSKKLNQATQMQCSEKLHRRCFDPSGESLLAYQNDLKRLAKRAYPDMTDEQMKPMVLTAFIRGLKGHSFSLARKIRNANPKSLQDAVQKAQFILSDPFLSEETEQEVSAQIMANAEFLHSGPATSALPVSTTTTSNGSPSTVEDERPPSWLPEIVNAIRAVAQSCDYCGRNGHVEEKCFKKRRDQGRSRSRSPTRSNFYRDDYPRTMGAICTYCVKRNHTEDQWKLEGHDEAHTATSSPRPSLLAVTIQPGLKGLHTNTPDSCIVDISVSACGSTLVLKALLDTGSSISIIDGSTLSRLPANQTVDVSDTLNCLTAAKSPLYTLGSTVLNFTLAGTELTSKFYVAASPMITPMILGRDILTKANITLRFQNVTSTTSRVGETPNGVALVHTDWRALPSGWLQDEIVLSNNKLHIVTAKRDEVGGSSQRRFFVGVNPALIKPPSRAEQLGSLRLHKNLRNAGAEEIAAAERSFRRWREEGRLQHGCLGTESSTTSWYVTGGSGRRYRPVFTFLHLNRHLRAAFGNDPFAQVLISMLVDKTRCYKYTVVNDLADAYMHLWLLPSNWHLFTVNTTPFSETPTIEEFHCLPYGPSFCPRILETCLQWLLQHNKAQIDDCGYELWSYMDDIVIFSDKPVVEPEAQLQRLCEGYDLYLKATKRQDILHGDTLLLGQKYISDGDYLSLAEEKLNSFKLRGPSDNATFADLLGTLGSLSESPAIPPWSLALKHAAQALVSRERAAQHATWSSSCPKRLIELIRTWHGLVSETPIDEFKVPRLLDFDEPLHIFTDAARHAGGYIIRQSGQDLIQRVHIFSTRESSLPIVCLEGLVLYRAFSAVHRLELCGRRQFPRLYFHVDNTA</sequence>
<dbReference type="GO" id="GO:0006508">
    <property type="term" value="P:proteolysis"/>
    <property type="evidence" value="ECO:0007669"/>
    <property type="project" value="InterPro"/>
</dbReference>
<gene>
    <name evidence="5" type="primary">PNMA2_2</name>
    <name evidence="5" type="ORF">FOL47_001855</name>
</gene>
<feature type="domain" description="Reverse transcriptase" evidence="4">
    <location>
        <begin position="590"/>
        <end position="734"/>
    </location>
</feature>
<feature type="compositionally biased region" description="Low complexity" evidence="2">
    <location>
        <begin position="206"/>
        <end position="217"/>
    </location>
</feature>
<keyword evidence="1" id="KW-0378">Hydrolase</keyword>
<dbReference type="EMBL" id="JAAPAO010001468">
    <property type="protein sequence ID" value="KAF4649650.1"/>
    <property type="molecule type" value="Genomic_DNA"/>
</dbReference>
<dbReference type="GO" id="GO:0004190">
    <property type="term" value="F:aspartic-type endopeptidase activity"/>
    <property type="evidence" value="ECO:0007669"/>
    <property type="project" value="InterPro"/>
</dbReference>
<evidence type="ECO:0000256" key="1">
    <source>
        <dbReference type="ARBA" id="ARBA00022801"/>
    </source>
</evidence>